<comment type="similarity">
    <text evidence="1 7">Belongs to the acylphosphatase family.</text>
</comment>
<sequence>MTIKTIQIVVTGQVQGVGFRFSTYQKATKIKLTGYVKNLSTGQVEIVTQGSEEQIKELLQWLDDGGPRSAHIERYHVTDYTKDTVFSRFAVTY</sequence>
<evidence type="ECO:0000313" key="9">
    <source>
        <dbReference type="EMBL" id="QIQ22323.1"/>
    </source>
</evidence>
<feature type="active site" evidence="5">
    <location>
        <position position="20"/>
    </location>
</feature>
<dbReference type="PRINTS" id="PR00112">
    <property type="entry name" value="ACYLPHPHTASE"/>
</dbReference>
<gene>
    <name evidence="9" type="primary">yccX</name>
    <name evidence="9" type="ORF">IPMB12_11870</name>
</gene>
<keyword evidence="10" id="KW-1185">Reference proteome</keyword>
<reference evidence="9 10" key="1">
    <citation type="submission" date="2020-03" db="EMBL/GenBank/DDBJ databases">
        <title>Complete genome sequence of Orbus sp. IPMB12 (BCRC 80908).</title>
        <authorList>
            <person name="Lo W.-S."/>
            <person name="Chang T.-H."/>
            <person name="Kuo C.-H."/>
        </authorList>
    </citation>
    <scope>NUCLEOTIDE SEQUENCE [LARGE SCALE GENOMIC DNA]</scope>
    <source>
        <strain evidence="9 10">IPMB12</strain>
    </source>
</reference>
<name>A0A6G9IDL9_9GAMM</name>
<keyword evidence="3 5" id="KW-0378">Hydrolase</keyword>
<dbReference type="PANTHER" id="PTHR10029:SF3">
    <property type="entry name" value="ACYLPHOSPHATASE-RELATED"/>
    <property type="match status" value="1"/>
</dbReference>
<dbReference type="Pfam" id="PF00708">
    <property type="entry name" value="Acylphosphatase"/>
    <property type="match status" value="1"/>
</dbReference>
<accession>A0A6G9IDL9</accession>
<dbReference type="AlphaFoldDB" id="A0A6G9IDL9"/>
<dbReference type="RefSeq" id="WP_166917619.1">
    <property type="nucleotide sequence ID" value="NZ_CP050253.1"/>
</dbReference>
<evidence type="ECO:0000256" key="5">
    <source>
        <dbReference type="PROSITE-ProRule" id="PRU00520"/>
    </source>
</evidence>
<dbReference type="PROSITE" id="PS00151">
    <property type="entry name" value="ACYLPHOSPHATASE_2"/>
    <property type="match status" value="1"/>
</dbReference>
<dbReference type="GO" id="GO:0003998">
    <property type="term" value="F:acylphosphatase activity"/>
    <property type="evidence" value="ECO:0007669"/>
    <property type="project" value="UniProtKB-EC"/>
</dbReference>
<dbReference type="FunCoup" id="A0A6G9IDL9">
    <property type="interactions" value="314"/>
</dbReference>
<dbReference type="SUPFAM" id="SSF54975">
    <property type="entry name" value="Acylphosphatase/BLUF domain-like"/>
    <property type="match status" value="1"/>
</dbReference>
<dbReference type="InterPro" id="IPR020456">
    <property type="entry name" value="Acylphosphatase"/>
</dbReference>
<evidence type="ECO:0000256" key="3">
    <source>
        <dbReference type="ARBA" id="ARBA00022801"/>
    </source>
</evidence>
<dbReference type="InterPro" id="IPR001792">
    <property type="entry name" value="Acylphosphatase-like_dom"/>
</dbReference>
<protein>
    <recommendedName>
        <fullName evidence="2 5">Acylphosphatase</fullName>
        <ecNumber evidence="2 5">3.6.1.7</ecNumber>
    </recommendedName>
</protein>
<dbReference type="EMBL" id="CP050253">
    <property type="protein sequence ID" value="QIQ22323.1"/>
    <property type="molecule type" value="Genomic_DNA"/>
</dbReference>
<proteinExistence type="inferred from homology"/>
<evidence type="ECO:0000256" key="4">
    <source>
        <dbReference type="ARBA" id="ARBA00047645"/>
    </source>
</evidence>
<evidence type="ECO:0000256" key="6">
    <source>
        <dbReference type="RuleBase" id="RU000553"/>
    </source>
</evidence>
<feature type="active site" evidence="5">
    <location>
        <position position="38"/>
    </location>
</feature>
<dbReference type="EC" id="3.6.1.7" evidence="2 5"/>
<dbReference type="KEGG" id="orb:IPMB12_11870"/>
<feature type="domain" description="Acylphosphatase-like" evidence="8">
    <location>
        <begin position="5"/>
        <end position="93"/>
    </location>
</feature>
<evidence type="ECO:0000313" key="10">
    <source>
        <dbReference type="Proteomes" id="UP000501168"/>
    </source>
</evidence>
<evidence type="ECO:0000256" key="1">
    <source>
        <dbReference type="ARBA" id="ARBA00005614"/>
    </source>
</evidence>
<comment type="catalytic activity">
    <reaction evidence="4 5 6">
        <text>an acyl phosphate + H2O = a carboxylate + phosphate + H(+)</text>
        <dbReference type="Rhea" id="RHEA:14965"/>
        <dbReference type="ChEBI" id="CHEBI:15377"/>
        <dbReference type="ChEBI" id="CHEBI:15378"/>
        <dbReference type="ChEBI" id="CHEBI:29067"/>
        <dbReference type="ChEBI" id="CHEBI:43474"/>
        <dbReference type="ChEBI" id="CHEBI:59918"/>
        <dbReference type="EC" id="3.6.1.7"/>
    </reaction>
</comment>
<dbReference type="InterPro" id="IPR017968">
    <property type="entry name" value="Acylphosphatase_CS"/>
</dbReference>
<evidence type="ECO:0000256" key="7">
    <source>
        <dbReference type="RuleBase" id="RU004168"/>
    </source>
</evidence>
<evidence type="ECO:0000259" key="8">
    <source>
        <dbReference type="PROSITE" id="PS51160"/>
    </source>
</evidence>
<dbReference type="Proteomes" id="UP000501168">
    <property type="component" value="Chromosome"/>
</dbReference>
<dbReference type="InterPro" id="IPR036046">
    <property type="entry name" value="Acylphosphatase-like_dom_sf"/>
</dbReference>
<dbReference type="Gene3D" id="3.30.70.100">
    <property type="match status" value="1"/>
</dbReference>
<dbReference type="PROSITE" id="PS00150">
    <property type="entry name" value="ACYLPHOSPHATASE_1"/>
    <property type="match status" value="1"/>
</dbReference>
<dbReference type="NCBIfam" id="NF011000">
    <property type="entry name" value="PRK14426.1"/>
    <property type="match status" value="1"/>
</dbReference>
<dbReference type="PANTHER" id="PTHR10029">
    <property type="entry name" value="ACYLPHOSPHATASE"/>
    <property type="match status" value="1"/>
</dbReference>
<dbReference type="PROSITE" id="PS51160">
    <property type="entry name" value="ACYLPHOSPHATASE_3"/>
    <property type="match status" value="1"/>
</dbReference>
<organism evidence="9 10">
    <name type="scientific">Zophobihabitans entericus</name>
    <dbReference type="NCBI Taxonomy" id="1635327"/>
    <lineage>
        <taxon>Bacteria</taxon>
        <taxon>Pseudomonadati</taxon>
        <taxon>Pseudomonadota</taxon>
        <taxon>Gammaproteobacteria</taxon>
        <taxon>Orbales</taxon>
        <taxon>Orbaceae</taxon>
        <taxon>Zophobihabitans</taxon>
    </lineage>
</organism>
<evidence type="ECO:0000256" key="2">
    <source>
        <dbReference type="ARBA" id="ARBA00012150"/>
    </source>
</evidence>
<dbReference type="InParanoid" id="A0A6G9IDL9"/>